<dbReference type="Proteomes" id="UP000091967">
    <property type="component" value="Unassembled WGS sequence"/>
</dbReference>
<evidence type="ECO:0000313" key="1">
    <source>
        <dbReference type="EMBL" id="OBS15009.1"/>
    </source>
</evidence>
<keyword evidence="2" id="KW-1185">Reference proteome</keyword>
<reference evidence="1 2" key="1">
    <citation type="submission" date="2016-06" db="EMBL/GenBank/DDBJ databases">
        <title>Living apart together: crosstalk between the core and supernumerary genomes in a fungal plant pathogen.</title>
        <authorList>
            <person name="Vanheule A."/>
            <person name="Audenaert K."/>
            <person name="Warris S."/>
            <person name="Van De Geest H."/>
            <person name="Schijlen E."/>
            <person name="Hofte M."/>
            <person name="De Saeger S."/>
            <person name="Haesaert G."/>
            <person name="Waalwijk C."/>
            <person name="Van Der Lee T."/>
        </authorList>
    </citation>
    <scope>NUCLEOTIDE SEQUENCE [LARGE SCALE GENOMIC DNA]</scope>
    <source>
        <strain evidence="1 2">2516</strain>
    </source>
</reference>
<dbReference type="AlphaFoldDB" id="A0A1B8A3F1"/>
<comment type="caution">
    <text evidence="1">The sequence shown here is derived from an EMBL/GenBank/DDBJ whole genome shotgun (WGS) entry which is preliminary data.</text>
</comment>
<gene>
    <name evidence="1" type="ORF">FPOA_14034</name>
</gene>
<accession>A0A1B8A3F1</accession>
<dbReference type="EMBL" id="LYXU01000176">
    <property type="protein sequence ID" value="OBS15009.1"/>
    <property type="molecule type" value="Genomic_DNA"/>
</dbReference>
<protein>
    <submittedName>
        <fullName evidence="1">Uncharacterized protein</fullName>
    </submittedName>
</protein>
<sequence>MGQICCISSSNYHHDCVQGYGGLATAATAATVSSDRDAASNQPIGVLLILQKRLPPPIHHLTQFGSFTFLICFGLDCSAFLQEAKPHDRTKMLSPPDFVSYT</sequence>
<proteinExistence type="predicted"/>
<evidence type="ECO:0000313" key="2">
    <source>
        <dbReference type="Proteomes" id="UP000091967"/>
    </source>
</evidence>
<name>A0A1B8A3F1_FUSPO</name>
<organism evidence="1 2">
    <name type="scientific">Fusarium poae</name>
    <dbReference type="NCBI Taxonomy" id="36050"/>
    <lineage>
        <taxon>Eukaryota</taxon>
        <taxon>Fungi</taxon>
        <taxon>Dikarya</taxon>
        <taxon>Ascomycota</taxon>
        <taxon>Pezizomycotina</taxon>
        <taxon>Sordariomycetes</taxon>
        <taxon>Hypocreomycetidae</taxon>
        <taxon>Hypocreales</taxon>
        <taxon>Nectriaceae</taxon>
        <taxon>Fusarium</taxon>
    </lineage>
</organism>